<keyword evidence="2" id="KW-1185">Reference proteome</keyword>
<reference evidence="1 2" key="1">
    <citation type="submission" date="2023-04" db="EMBL/GenBank/DDBJ databases">
        <title>Streptomyces chengmaiensis sp. nov. isolated from the stem of mangrove plant in Hainan.</title>
        <authorList>
            <person name="Huang X."/>
            <person name="Zhou S."/>
            <person name="Chu X."/>
            <person name="Xie Y."/>
            <person name="Lin Y."/>
        </authorList>
    </citation>
    <scope>NUCLEOTIDE SEQUENCE [LARGE SCALE GENOMIC DNA]</scope>
    <source>
        <strain evidence="1 2">HNM0663</strain>
    </source>
</reference>
<protein>
    <submittedName>
        <fullName evidence="1">Uncharacterized protein</fullName>
    </submittedName>
</protein>
<evidence type="ECO:0000313" key="1">
    <source>
        <dbReference type="EMBL" id="MDH2390961.1"/>
    </source>
</evidence>
<organism evidence="1 2">
    <name type="scientific">Streptomyces chengmaiensis</name>
    <dbReference type="NCBI Taxonomy" id="3040919"/>
    <lineage>
        <taxon>Bacteria</taxon>
        <taxon>Bacillati</taxon>
        <taxon>Actinomycetota</taxon>
        <taxon>Actinomycetes</taxon>
        <taxon>Kitasatosporales</taxon>
        <taxon>Streptomycetaceae</taxon>
        <taxon>Streptomyces</taxon>
    </lineage>
</organism>
<name>A0ABT6HRL6_9ACTN</name>
<evidence type="ECO:0000313" key="2">
    <source>
        <dbReference type="Proteomes" id="UP001223144"/>
    </source>
</evidence>
<dbReference type="Proteomes" id="UP001223144">
    <property type="component" value="Unassembled WGS sequence"/>
</dbReference>
<dbReference type="EMBL" id="JARWBG010000022">
    <property type="protein sequence ID" value="MDH2390961.1"/>
    <property type="molecule type" value="Genomic_DNA"/>
</dbReference>
<gene>
    <name evidence="1" type="ORF">QCN29_19630</name>
</gene>
<dbReference type="RefSeq" id="WP_279929645.1">
    <property type="nucleotide sequence ID" value="NZ_JARWBG010000022.1"/>
</dbReference>
<comment type="caution">
    <text evidence="1">The sequence shown here is derived from an EMBL/GenBank/DDBJ whole genome shotgun (WGS) entry which is preliminary data.</text>
</comment>
<proteinExistence type="predicted"/>
<sequence>MHDLLWAHAEPADRVEHIRVRPHEAGMEAIVFLRADSDAAALSGVRELLARVREPVGAHGYVPMMAAD</sequence>
<accession>A0ABT6HRL6</accession>